<comment type="similarity">
    <text evidence="9">Belongs to the HSF family.</text>
</comment>
<evidence type="ECO:0000256" key="4">
    <source>
        <dbReference type="ARBA" id="ARBA00023015"/>
    </source>
</evidence>
<keyword evidence="4" id="KW-0805">Transcription regulation</keyword>
<organism evidence="11 12">
    <name type="scientific">Cucurbita argyrosperma subsp. sororia</name>
    <dbReference type="NCBI Taxonomy" id="37648"/>
    <lineage>
        <taxon>Eukaryota</taxon>
        <taxon>Viridiplantae</taxon>
        <taxon>Streptophyta</taxon>
        <taxon>Embryophyta</taxon>
        <taxon>Tracheophyta</taxon>
        <taxon>Spermatophyta</taxon>
        <taxon>Magnoliopsida</taxon>
        <taxon>eudicotyledons</taxon>
        <taxon>Gunneridae</taxon>
        <taxon>Pentapetalae</taxon>
        <taxon>rosids</taxon>
        <taxon>fabids</taxon>
        <taxon>Cucurbitales</taxon>
        <taxon>Cucurbitaceae</taxon>
        <taxon>Cucurbiteae</taxon>
        <taxon>Cucurbita</taxon>
    </lineage>
</organism>
<dbReference type="PROSITE" id="PS00434">
    <property type="entry name" value="HSF_DOMAIN"/>
    <property type="match status" value="1"/>
</dbReference>
<sequence>MEQMIEGDKPNPAPFLTKTYDLVDDPRTDHVVSWGQSHSTFVVWSPPEFATHVLPNYFKHNNFSSFVRQLNTYGFKKVVAERWEFGNENFKKGEKQLLSQIHRRKSHNYNNNNNNNNNNLQFFHVHGELFTATSSSDSDVLAALTQDNRRLRRRNFMLISELTQMKNLYSDIIYFIQNHVKPFDQRNGKWVAKLVELEAPPPQVAVAEAAGESEEVKLFGVPIRGKKRGASDEEDRV</sequence>
<dbReference type="Pfam" id="PF00447">
    <property type="entry name" value="HSF_DNA-bind"/>
    <property type="match status" value="1"/>
</dbReference>
<evidence type="ECO:0000259" key="10">
    <source>
        <dbReference type="PROSITE" id="PS00434"/>
    </source>
</evidence>
<keyword evidence="6" id="KW-0238">DNA-binding</keyword>
<dbReference type="PANTHER" id="PTHR10015:SF304">
    <property type="entry name" value="HEAT STRESS TRANSCRIPTION FACTOR B-4B"/>
    <property type="match status" value="1"/>
</dbReference>
<keyword evidence="5" id="KW-0346">Stress response</keyword>
<keyword evidence="7" id="KW-0804">Transcription</keyword>
<dbReference type="GO" id="GO:0003700">
    <property type="term" value="F:DNA-binding transcription factor activity"/>
    <property type="evidence" value="ECO:0007669"/>
    <property type="project" value="InterPro"/>
</dbReference>
<dbReference type="GO" id="GO:0006357">
    <property type="term" value="P:regulation of transcription by RNA polymerase II"/>
    <property type="evidence" value="ECO:0007669"/>
    <property type="project" value="TreeGrafter"/>
</dbReference>
<evidence type="ECO:0000256" key="7">
    <source>
        <dbReference type="ARBA" id="ARBA00023163"/>
    </source>
</evidence>
<comment type="subcellular location">
    <subcellularLocation>
        <location evidence="1">Nucleus</location>
    </subcellularLocation>
</comment>
<dbReference type="PANTHER" id="PTHR10015">
    <property type="entry name" value="HEAT SHOCK TRANSCRIPTION FACTOR"/>
    <property type="match status" value="1"/>
</dbReference>
<evidence type="ECO:0000256" key="8">
    <source>
        <dbReference type="ARBA" id="ARBA00023242"/>
    </source>
</evidence>
<evidence type="ECO:0000256" key="6">
    <source>
        <dbReference type="ARBA" id="ARBA00023125"/>
    </source>
</evidence>
<protein>
    <submittedName>
        <fullName evidence="11">Heat stress transcription factor B-4b</fullName>
    </submittedName>
</protein>
<dbReference type="SMART" id="SM00415">
    <property type="entry name" value="HSF"/>
    <property type="match status" value="1"/>
</dbReference>
<dbReference type="EMBL" id="JAGKQH010000011">
    <property type="protein sequence ID" value="KAG6588229.1"/>
    <property type="molecule type" value="Genomic_DNA"/>
</dbReference>
<evidence type="ECO:0000313" key="12">
    <source>
        <dbReference type="Proteomes" id="UP000685013"/>
    </source>
</evidence>
<feature type="domain" description="HSF-type DNA-binding" evidence="10">
    <location>
        <begin position="54"/>
        <end position="78"/>
    </location>
</feature>
<dbReference type="AlphaFoldDB" id="A0AAV6MW33"/>
<dbReference type="Proteomes" id="UP000685013">
    <property type="component" value="Chromosome 11"/>
</dbReference>
<keyword evidence="12" id="KW-1185">Reference proteome</keyword>
<keyword evidence="3" id="KW-0597">Phosphoprotein</keyword>
<evidence type="ECO:0000313" key="11">
    <source>
        <dbReference type="EMBL" id="KAG6588229.1"/>
    </source>
</evidence>
<dbReference type="FunFam" id="1.10.10.10:FF:000037">
    <property type="entry name" value="Heat stress transcription factor B-4"/>
    <property type="match status" value="1"/>
</dbReference>
<evidence type="ECO:0000256" key="3">
    <source>
        <dbReference type="ARBA" id="ARBA00022553"/>
    </source>
</evidence>
<evidence type="ECO:0000256" key="2">
    <source>
        <dbReference type="ARBA" id="ARBA00011233"/>
    </source>
</evidence>
<evidence type="ECO:0000256" key="9">
    <source>
        <dbReference type="RuleBase" id="RU004020"/>
    </source>
</evidence>
<dbReference type="GO" id="GO:0005634">
    <property type="term" value="C:nucleus"/>
    <property type="evidence" value="ECO:0007669"/>
    <property type="project" value="UniProtKB-SubCell"/>
</dbReference>
<dbReference type="GO" id="GO:0000978">
    <property type="term" value="F:RNA polymerase II cis-regulatory region sequence-specific DNA binding"/>
    <property type="evidence" value="ECO:0007669"/>
    <property type="project" value="TreeGrafter"/>
</dbReference>
<reference evidence="11 12" key="1">
    <citation type="journal article" date="2021" name="Hortic Res">
        <title>The domestication of Cucurbita argyrosperma as revealed by the genome of its wild relative.</title>
        <authorList>
            <person name="Barrera-Redondo J."/>
            <person name="Sanchez-de la Vega G."/>
            <person name="Aguirre-Liguori J.A."/>
            <person name="Castellanos-Morales G."/>
            <person name="Gutierrez-Guerrero Y.T."/>
            <person name="Aguirre-Dugua X."/>
            <person name="Aguirre-Planter E."/>
            <person name="Tenaillon M.I."/>
            <person name="Lira-Saade R."/>
            <person name="Eguiarte L.E."/>
        </authorList>
    </citation>
    <scope>NUCLEOTIDE SEQUENCE [LARGE SCALE GENOMIC DNA]</scope>
    <source>
        <strain evidence="11">JBR-2021</strain>
    </source>
</reference>
<accession>A0AAV6MW33</accession>
<gene>
    <name evidence="11" type="primary">HSFB4B</name>
    <name evidence="11" type="ORF">SDJN03_16794</name>
</gene>
<comment type="caution">
    <text evidence="11">The sequence shown here is derived from an EMBL/GenBank/DDBJ whole genome shotgun (WGS) entry which is preliminary data.</text>
</comment>
<dbReference type="InterPro" id="IPR000232">
    <property type="entry name" value="HSF_DNA-bd"/>
</dbReference>
<evidence type="ECO:0000256" key="1">
    <source>
        <dbReference type="ARBA" id="ARBA00004123"/>
    </source>
</evidence>
<evidence type="ECO:0000256" key="5">
    <source>
        <dbReference type="ARBA" id="ARBA00023016"/>
    </source>
</evidence>
<keyword evidence="8" id="KW-0539">Nucleus</keyword>
<proteinExistence type="inferred from homology"/>
<name>A0AAV6MW33_9ROSI</name>
<feature type="non-terminal residue" evidence="11">
    <location>
        <position position="1"/>
    </location>
</feature>
<comment type="subunit">
    <text evidence="2">Homotrimer.</text>
</comment>